<feature type="signal peptide" evidence="1">
    <location>
        <begin position="1"/>
        <end position="19"/>
    </location>
</feature>
<sequence>MRRVRVIAAALAAAASVLAGCGDLDIGEGTAPTRLTIHYNGIEGGVSDL</sequence>
<keyword evidence="3" id="KW-1185">Reference proteome</keyword>
<dbReference type="AlphaFoldDB" id="A0A1I2K943"/>
<keyword evidence="1" id="KW-0732">Signal</keyword>
<protein>
    <submittedName>
        <fullName evidence="2">Uncharacterized protein</fullName>
    </submittedName>
</protein>
<dbReference type="PROSITE" id="PS51257">
    <property type="entry name" value="PROKAR_LIPOPROTEIN"/>
    <property type="match status" value="1"/>
</dbReference>
<feature type="chain" id="PRO_5011687182" evidence="1">
    <location>
        <begin position="20"/>
        <end position="49"/>
    </location>
</feature>
<proteinExistence type="predicted"/>
<evidence type="ECO:0000313" key="2">
    <source>
        <dbReference type="EMBL" id="SFF62943.1"/>
    </source>
</evidence>
<evidence type="ECO:0000256" key="1">
    <source>
        <dbReference type="SAM" id="SignalP"/>
    </source>
</evidence>
<dbReference type="STRING" id="1076937.SAMN04488120_11424"/>
<evidence type="ECO:0000313" key="3">
    <source>
        <dbReference type="Proteomes" id="UP000199771"/>
    </source>
</evidence>
<dbReference type="Proteomes" id="UP000199771">
    <property type="component" value="Unassembled WGS sequence"/>
</dbReference>
<organism evidence="2 3">
    <name type="scientific">Fontimonas thermophila</name>
    <dbReference type="NCBI Taxonomy" id="1076937"/>
    <lineage>
        <taxon>Bacteria</taxon>
        <taxon>Pseudomonadati</taxon>
        <taxon>Pseudomonadota</taxon>
        <taxon>Gammaproteobacteria</taxon>
        <taxon>Nevskiales</taxon>
        <taxon>Nevskiaceae</taxon>
        <taxon>Fontimonas</taxon>
    </lineage>
</organism>
<accession>A0A1I2K943</accession>
<name>A0A1I2K943_9GAMM</name>
<dbReference type="EMBL" id="FOOC01000014">
    <property type="protein sequence ID" value="SFF62943.1"/>
    <property type="molecule type" value="Genomic_DNA"/>
</dbReference>
<gene>
    <name evidence="2" type="ORF">SAMN04488120_11424</name>
</gene>
<reference evidence="2 3" key="1">
    <citation type="submission" date="2016-10" db="EMBL/GenBank/DDBJ databases">
        <authorList>
            <person name="de Groot N.N."/>
        </authorList>
    </citation>
    <scope>NUCLEOTIDE SEQUENCE [LARGE SCALE GENOMIC DNA]</scope>
    <source>
        <strain evidence="2 3">DSM 23609</strain>
    </source>
</reference>